<evidence type="ECO:0000313" key="5">
    <source>
        <dbReference type="Proteomes" id="UP000215694"/>
    </source>
</evidence>
<dbReference type="SMART" id="SM00047">
    <property type="entry name" value="LYZ2"/>
    <property type="match status" value="1"/>
</dbReference>
<dbReference type="RefSeq" id="WP_094368371.1">
    <property type="nucleotide sequence ID" value="NZ_NOJY02000044.1"/>
</dbReference>
<keyword evidence="2" id="KW-1133">Transmembrane helix</keyword>
<dbReference type="Proteomes" id="UP000215694">
    <property type="component" value="Unassembled WGS sequence"/>
</dbReference>
<dbReference type="Pfam" id="PF01832">
    <property type="entry name" value="Glucosaminidase"/>
    <property type="match status" value="1"/>
</dbReference>
<keyword evidence="5" id="KW-1185">Reference proteome</keyword>
<feature type="domain" description="Mannosyl-glycoprotein endo-beta-N-acetylglucosamidase-like" evidence="3">
    <location>
        <begin position="160"/>
        <end position="319"/>
    </location>
</feature>
<evidence type="ECO:0000256" key="2">
    <source>
        <dbReference type="SAM" id="Phobius"/>
    </source>
</evidence>
<proteinExistence type="predicted"/>
<dbReference type="OrthoDB" id="977752at2"/>
<gene>
    <name evidence="4" type="ORF">CHL78_016130</name>
</gene>
<dbReference type="PANTHER" id="PTHR33308:SF9">
    <property type="entry name" value="PEPTIDOGLYCAN HYDROLASE FLGJ"/>
    <property type="match status" value="1"/>
</dbReference>
<keyword evidence="2" id="KW-0472">Membrane</keyword>
<organism evidence="4 5">
    <name type="scientific">Romboutsia weinsteinii</name>
    <dbReference type="NCBI Taxonomy" id="2020949"/>
    <lineage>
        <taxon>Bacteria</taxon>
        <taxon>Bacillati</taxon>
        <taxon>Bacillota</taxon>
        <taxon>Clostridia</taxon>
        <taxon>Peptostreptococcales</taxon>
        <taxon>Peptostreptococcaceae</taxon>
        <taxon>Romboutsia</taxon>
    </lineage>
</organism>
<evidence type="ECO:0000256" key="1">
    <source>
        <dbReference type="ARBA" id="ARBA00022801"/>
    </source>
</evidence>
<dbReference type="PANTHER" id="PTHR33308">
    <property type="entry name" value="PEPTIDOGLYCAN HYDROLASE FLGJ"/>
    <property type="match status" value="1"/>
</dbReference>
<name>A0A371IZF5_9FIRM</name>
<comment type="caution">
    <text evidence="4">The sequence shown here is derived from an EMBL/GenBank/DDBJ whole genome shotgun (WGS) entry which is preliminary data.</text>
</comment>
<keyword evidence="2" id="KW-0812">Transmembrane</keyword>
<dbReference type="Gene3D" id="1.10.530.10">
    <property type="match status" value="1"/>
</dbReference>
<dbReference type="InterPro" id="IPR002901">
    <property type="entry name" value="MGlyc_endo_b_GlcNAc-like_dom"/>
</dbReference>
<sequence length="325" mass="37170">MGKKRIKHLGKKKRRKKNIYVKSKIRGVGITILLVISIISIFNISKYIEELYVGKDIESNKVEYYIEVADEASEYKVQLNWKELMAIDMVRYDDLTAVKKKDTLKIGDMFISKEQNNDGIVTYKVKSFNEVLDKIDFNKDEKNDAKKNVKLLESAYLDSSITSDNSKISFINSIKKVAVESYKKYGILPSITVGQAILESGWGQSELSLKSNNMFGIKADNRWNGKSIEVVTSENYNDKIVASFRSYDSIGDSIKDHAMFLVENKRYKEHGLFEATHYITQAQSLEDAGYSTKTNESGEKIYADTLINVIRSYNLQLIDHEVQVK</sequence>
<feature type="transmembrane region" description="Helical" evidence="2">
    <location>
        <begin position="21"/>
        <end position="42"/>
    </location>
</feature>
<protein>
    <submittedName>
        <fullName evidence="4">Mannosyl-glycoprotein endo-beta-N-acetylglucosamidase</fullName>
    </submittedName>
</protein>
<evidence type="ECO:0000313" key="4">
    <source>
        <dbReference type="EMBL" id="RDY25871.1"/>
    </source>
</evidence>
<dbReference type="EMBL" id="NOJY02000044">
    <property type="protein sequence ID" value="RDY25871.1"/>
    <property type="molecule type" value="Genomic_DNA"/>
</dbReference>
<dbReference type="InterPro" id="IPR051056">
    <property type="entry name" value="Glycosyl_Hydrolase_73"/>
</dbReference>
<reference evidence="4 5" key="1">
    <citation type="journal article" date="2017" name="Genome Announc.">
        <title>Draft Genome Sequence of Romboutsia weinsteinii sp. nov. Strain CCRI-19649(T) Isolated from Surface Water.</title>
        <authorList>
            <person name="Maheux A.F."/>
            <person name="Boudreau D.K."/>
            <person name="Berube E."/>
            <person name="Boissinot M."/>
            <person name="Cantin P."/>
            <person name="Raymond F."/>
            <person name="Corbeil J."/>
            <person name="Omar R.F."/>
            <person name="Bergeron M.G."/>
        </authorList>
    </citation>
    <scope>NUCLEOTIDE SEQUENCE [LARGE SCALE GENOMIC DNA]</scope>
    <source>
        <strain evidence="4 5">CCRI-19649</strain>
    </source>
</reference>
<evidence type="ECO:0000259" key="3">
    <source>
        <dbReference type="SMART" id="SM00047"/>
    </source>
</evidence>
<accession>A0A371IZF5</accession>
<keyword evidence="1" id="KW-0378">Hydrolase</keyword>
<dbReference type="GO" id="GO:0004040">
    <property type="term" value="F:amidase activity"/>
    <property type="evidence" value="ECO:0007669"/>
    <property type="project" value="InterPro"/>
</dbReference>
<dbReference type="AlphaFoldDB" id="A0A371IZF5"/>